<accession>L8GJM4</accession>
<feature type="compositionally biased region" description="Polar residues" evidence="1">
    <location>
        <begin position="225"/>
        <end position="239"/>
    </location>
</feature>
<dbReference type="EMBL" id="KB008095">
    <property type="protein sequence ID" value="ELR13270.1"/>
    <property type="molecule type" value="Genomic_DNA"/>
</dbReference>
<dbReference type="Proteomes" id="UP000011083">
    <property type="component" value="Unassembled WGS sequence"/>
</dbReference>
<dbReference type="KEGG" id="acan:ACA1_147990"/>
<dbReference type="VEuPathDB" id="AmoebaDB:ACA1_147990"/>
<sequence>MCLFVQSLLAKSLSNLFPLRLLGRLHLAFPYALLCQVCLEHPNKARMFTFPERTDGYYCSICSIISCQKEWEASRRPLPPEFDEVDLWTCMDCDPEMAFAWAYDAREEYEDELADDFWECARCGHTLEDDYYEGQVLREELERDQEKAFSTCAGCVLNSQEVEEVCWSCYKDTQDCQKRLAAMVAFLDDSLPLGLRREVAAAITRHGGRVVSCLGPGVTHLVRSSAQQQDATAAENQPKSPAGGGWVVVPPPVVLSWCANLQR</sequence>
<proteinExistence type="predicted"/>
<gene>
    <name evidence="2" type="ORF">ACA1_147990</name>
</gene>
<evidence type="ECO:0000313" key="2">
    <source>
        <dbReference type="EMBL" id="ELR13270.1"/>
    </source>
</evidence>
<name>L8GJM4_ACACF</name>
<evidence type="ECO:0000313" key="3">
    <source>
        <dbReference type="Proteomes" id="UP000011083"/>
    </source>
</evidence>
<keyword evidence="3" id="KW-1185">Reference proteome</keyword>
<dbReference type="GeneID" id="14913792"/>
<feature type="region of interest" description="Disordered" evidence="1">
    <location>
        <begin position="225"/>
        <end position="245"/>
    </location>
</feature>
<dbReference type="CDD" id="cd00027">
    <property type="entry name" value="BRCT"/>
    <property type="match status" value="1"/>
</dbReference>
<dbReference type="RefSeq" id="XP_004335283.1">
    <property type="nucleotide sequence ID" value="XM_004335235.1"/>
</dbReference>
<organism evidence="2 3">
    <name type="scientific">Acanthamoeba castellanii (strain ATCC 30010 / Neff)</name>
    <dbReference type="NCBI Taxonomy" id="1257118"/>
    <lineage>
        <taxon>Eukaryota</taxon>
        <taxon>Amoebozoa</taxon>
        <taxon>Discosea</taxon>
        <taxon>Longamoebia</taxon>
        <taxon>Centramoebida</taxon>
        <taxon>Acanthamoebidae</taxon>
        <taxon>Acanthamoeba</taxon>
    </lineage>
</organism>
<evidence type="ECO:0000256" key="1">
    <source>
        <dbReference type="SAM" id="MobiDB-lite"/>
    </source>
</evidence>
<reference evidence="2 3" key="1">
    <citation type="journal article" date="2013" name="Genome Biol.">
        <title>Genome of Acanthamoeba castellanii highlights extensive lateral gene transfer and early evolution of tyrosine kinase signaling.</title>
        <authorList>
            <person name="Clarke M."/>
            <person name="Lohan A.J."/>
            <person name="Liu B."/>
            <person name="Lagkouvardos I."/>
            <person name="Roy S."/>
            <person name="Zafar N."/>
            <person name="Bertelli C."/>
            <person name="Schilde C."/>
            <person name="Kianianmomeni A."/>
            <person name="Burglin T.R."/>
            <person name="Frech C."/>
            <person name="Turcotte B."/>
            <person name="Kopec K.O."/>
            <person name="Synnott J.M."/>
            <person name="Choo C."/>
            <person name="Paponov I."/>
            <person name="Finkler A."/>
            <person name="Soon Heng Tan C."/>
            <person name="Hutchins A.P."/>
            <person name="Weinmeier T."/>
            <person name="Rattei T."/>
            <person name="Chu J.S."/>
            <person name="Gimenez G."/>
            <person name="Irimia M."/>
            <person name="Rigden D.J."/>
            <person name="Fitzpatrick D.A."/>
            <person name="Lorenzo-Morales J."/>
            <person name="Bateman A."/>
            <person name="Chiu C.H."/>
            <person name="Tang P."/>
            <person name="Hegemann P."/>
            <person name="Fromm H."/>
            <person name="Raoult D."/>
            <person name="Greub G."/>
            <person name="Miranda-Saavedra D."/>
            <person name="Chen N."/>
            <person name="Nash P."/>
            <person name="Ginger M.L."/>
            <person name="Horn M."/>
            <person name="Schaap P."/>
            <person name="Caler L."/>
            <person name="Loftus B."/>
        </authorList>
    </citation>
    <scope>NUCLEOTIDE SEQUENCE [LARGE SCALE GENOMIC DNA]</scope>
    <source>
        <strain evidence="2 3">Neff</strain>
    </source>
</reference>
<protein>
    <submittedName>
        <fullName evidence="2">Uncharacterized protein</fullName>
    </submittedName>
</protein>
<dbReference type="AlphaFoldDB" id="L8GJM4"/>